<comment type="caution">
    <text evidence="2">The sequence shown here is derived from an EMBL/GenBank/DDBJ whole genome shotgun (WGS) entry which is preliminary data.</text>
</comment>
<dbReference type="AlphaFoldDB" id="A0A2W1NW09"/>
<organism evidence="2 3">
    <name type="scientific">Paenibacillus xerothermodurans</name>
    <dbReference type="NCBI Taxonomy" id="1977292"/>
    <lineage>
        <taxon>Bacteria</taxon>
        <taxon>Bacillati</taxon>
        <taxon>Bacillota</taxon>
        <taxon>Bacilli</taxon>
        <taxon>Bacillales</taxon>
        <taxon>Paenibacillaceae</taxon>
        <taxon>Paenibacillus</taxon>
    </lineage>
</organism>
<evidence type="ECO:0000313" key="2">
    <source>
        <dbReference type="EMBL" id="PZE19882.1"/>
    </source>
</evidence>
<feature type="domain" description="HTH-like" evidence="1">
    <location>
        <begin position="16"/>
        <end position="46"/>
    </location>
</feature>
<dbReference type="Proteomes" id="UP000214746">
    <property type="component" value="Unassembled WGS sequence"/>
</dbReference>
<protein>
    <recommendedName>
        <fullName evidence="1">HTH-like domain-containing protein</fullName>
    </recommendedName>
</protein>
<accession>A0A2W1NW09</accession>
<name>A0A2W1NW09_PAEXE</name>
<dbReference type="EMBL" id="NHRJ02000012">
    <property type="protein sequence ID" value="PZE19882.1"/>
    <property type="molecule type" value="Genomic_DNA"/>
</dbReference>
<dbReference type="Pfam" id="PF13276">
    <property type="entry name" value="HTH_21"/>
    <property type="match status" value="1"/>
</dbReference>
<dbReference type="InterPro" id="IPR025948">
    <property type="entry name" value="HTH-like_dom"/>
</dbReference>
<reference evidence="2" key="1">
    <citation type="submission" date="2018-06" db="EMBL/GenBank/DDBJ databases">
        <title>Paenibacillus xerothermodurans sp. nov. an extremely dry heat resistant spore forming bacterium isolated from the soil of Cape Canaveral, Florida.</title>
        <authorList>
            <person name="Seuylemezian A."/>
            <person name="Kaur N."/>
            <person name="Patil P."/>
            <person name="Patil P."/>
            <person name="Mayilraj S."/>
            <person name="Vaishampayan P."/>
        </authorList>
    </citation>
    <scope>NUCLEOTIDE SEQUENCE [LARGE SCALE GENOMIC DNA]</scope>
    <source>
        <strain evidence="2">ATCC 27380</strain>
    </source>
</reference>
<evidence type="ECO:0000313" key="3">
    <source>
        <dbReference type="Proteomes" id="UP000214746"/>
    </source>
</evidence>
<dbReference type="OrthoDB" id="9781005at2"/>
<sequence length="66" mass="7902">MVRYYYYISTLDRPDKDADLNPALQRSHHEHKGRYGYRRITAEVHNLLDLFNGEVITYAVESRPIY</sequence>
<gene>
    <name evidence="2" type="ORF">CBW46_016290</name>
</gene>
<evidence type="ECO:0000259" key="1">
    <source>
        <dbReference type="Pfam" id="PF13276"/>
    </source>
</evidence>
<keyword evidence="3" id="KW-1185">Reference proteome</keyword>
<proteinExistence type="predicted"/>